<dbReference type="Proteomes" id="UP001178288">
    <property type="component" value="Chromosome"/>
</dbReference>
<evidence type="ECO:0000256" key="3">
    <source>
        <dbReference type="ARBA" id="ARBA00022989"/>
    </source>
</evidence>
<feature type="transmembrane region" description="Helical" evidence="5">
    <location>
        <begin position="321"/>
        <end position="344"/>
    </location>
</feature>
<sequence>MQKKSLLKNAIYKITLNFFNLIVPVIIGAYVYRTLGTDAIGRVKTGETIFNYFFIFAAFGVYQYGLREVSRIKNDRQKVNQLFTSLFTLGLLTNLVTLLVYLAVSYLGYGGKVLFPVLMMYSLNFFLNIFFVEWVNEAYEDYGFITLKTMIVKLIYVALLLTFVKSADNYLIFIGLLATTTGLNNIISFVYVKRKVKFDFKNISFRPHLKPLFLVVIFSNGNILYSQLDRFMLGEFVNERSVSYYTMAQQIATMINALMLSIIQVTIPRLSYLLGGENDEQYLSLLKKIAKVYSALLFPAAIGLYVIADVAVVLYGKEEFIPAGPVLSIFALYMITIGFESILSNQVIYIKKKENILVRLIFICGFINLALNLGCFYFGVLDARTAIMTTAIANVFLIGCEYIYIRKFLKVPFQLLSWTNLKYLVYSILFIPISLVIRSFVSGTLLLTVSIISVCGLYYFLILLATKDEIVSLLTTKLKGKFLKK</sequence>
<keyword evidence="2 5" id="KW-0812">Transmembrane</keyword>
<dbReference type="InterPro" id="IPR052556">
    <property type="entry name" value="PolySynth_Transporter"/>
</dbReference>
<keyword evidence="4 5" id="KW-0472">Membrane</keyword>
<dbReference type="KEGG" id="nnv:QNH39_22985"/>
<feature type="transmembrane region" description="Helical" evidence="5">
    <location>
        <begin position="49"/>
        <end position="66"/>
    </location>
</feature>
<evidence type="ECO:0000313" key="6">
    <source>
        <dbReference type="EMBL" id="WHY85447.1"/>
    </source>
</evidence>
<feature type="transmembrane region" description="Helical" evidence="5">
    <location>
        <begin position="12"/>
        <end position="33"/>
    </location>
</feature>
<keyword evidence="7" id="KW-1185">Reference proteome</keyword>
<evidence type="ECO:0000256" key="4">
    <source>
        <dbReference type="ARBA" id="ARBA00023136"/>
    </source>
</evidence>
<reference evidence="6" key="1">
    <citation type="submission" date="2023-05" db="EMBL/GenBank/DDBJ databases">
        <title>Comparative genomics of Bacillaceae isolates and their secondary metabolite potential.</title>
        <authorList>
            <person name="Song L."/>
            <person name="Nielsen L.J."/>
            <person name="Mohite O."/>
            <person name="Xu X."/>
            <person name="Weber T."/>
            <person name="Kovacs A.T."/>
        </authorList>
    </citation>
    <scope>NUCLEOTIDE SEQUENCE</scope>
    <source>
        <strain evidence="6">XLM17</strain>
    </source>
</reference>
<comment type="subcellular location">
    <subcellularLocation>
        <location evidence="1">Membrane</location>
        <topology evidence="1">Multi-pass membrane protein</topology>
    </subcellularLocation>
</comment>
<dbReference type="Pfam" id="PF01943">
    <property type="entry name" value="Polysacc_synt"/>
    <property type="match status" value="1"/>
</dbReference>
<dbReference type="EMBL" id="CP126114">
    <property type="protein sequence ID" value="WHY85447.1"/>
    <property type="molecule type" value="Genomic_DNA"/>
</dbReference>
<evidence type="ECO:0000256" key="2">
    <source>
        <dbReference type="ARBA" id="ARBA00022692"/>
    </source>
</evidence>
<gene>
    <name evidence="6" type="ORF">QNH39_22985</name>
</gene>
<keyword evidence="3 5" id="KW-1133">Transmembrane helix</keyword>
<organism evidence="6 7">
    <name type="scientific">Neobacillus novalis</name>
    <dbReference type="NCBI Taxonomy" id="220687"/>
    <lineage>
        <taxon>Bacteria</taxon>
        <taxon>Bacillati</taxon>
        <taxon>Bacillota</taxon>
        <taxon>Bacilli</taxon>
        <taxon>Bacillales</taxon>
        <taxon>Bacillaceae</taxon>
        <taxon>Neobacillus</taxon>
    </lineage>
</organism>
<evidence type="ECO:0000256" key="1">
    <source>
        <dbReference type="ARBA" id="ARBA00004141"/>
    </source>
</evidence>
<feature type="transmembrane region" description="Helical" evidence="5">
    <location>
        <begin position="248"/>
        <end position="271"/>
    </location>
</feature>
<evidence type="ECO:0000256" key="5">
    <source>
        <dbReference type="SAM" id="Phobius"/>
    </source>
</evidence>
<dbReference type="PANTHER" id="PTHR43424:SF1">
    <property type="entry name" value="LOCUS PUTATIVE PROTEIN 1-RELATED"/>
    <property type="match status" value="1"/>
</dbReference>
<feature type="transmembrane region" description="Helical" evidence="5">
    <location>
        <begin position="356"/>
        <end position="380"/>
    </location>
</feature>
<dbReference type="AlphaFoldDB" id="A0AA95MK85"/>
<feature type="transmembrane region" description="Helical" evidence="5">
    <location>
        <begin position="113"/>
        <end position="132"/>
    </location>
</feature>
<dbReference type="InterPro" id="IPR002797">
    <property type="entry name" value="Polysacc_synth"/>
</dbReference>
<dbReference type="PANTHER" id="PTHR43424">
    <property type="entry name" value="LOCUS PUTATIVE PROTEIN 1-RELATED"/>
    <property type="match status" value="1"/>
</dbReference>
<feature type="transmembrane region" description="Helical" evidence="5">
    <location>
        <begin position="424"/>
        <end position="441"/>
    </location>
</feature>
<feature type="transmembrane region" description="Helical" evidence="5">
    <location>
        <begin position="144"/>
        <end position="164"/>
    </location>
</feature>
<dbReference type="RefSeq" id="WP_066091902.1">
    <property type="nucleotide sequence ID" value="NZ_CP126114.1"/>
</dbReference>
<protein>
    <submittedName>
        <fullName evidence="6">Oligosaccharide flippase family protein</fullName>
    </submittedName>
</protein>
<accession>A0AA95MK85</accession>
<feature type="transmembrane region" description="Helical" evidence="5">
    <location>
        <begin position="386"/>
        <end position="404"/>
    </location>
</feature>
<feature type="transmembrane region" description="Helical" evidence="5">
    <location>
        <begin position="170"/>
        <end position="192"/>
    </location>
</feature>
<feature type="transmembrane region" description="Helical" evidence="5">
    <location>
        <begin position="447"/>
        <end position="465"/>
    </location>
</feature>
<name>A0AA95MK85_9BACI</name>
<feature type="transmembrane region" description="Helical" evidence="5">
    <location>
        <begin position="212"/>
        <end position="228"/>
    </location>
</feature>
<feature type="transmembrane region" description="Helical" evidence="5">
    <location>
        <begin position="86"/>
        <end position="107"/>
    </location>
</feature>
<proteinExistence type="predicted"/>
<evidence type="ECO:0000313" key="7">
    <source>
        <dbReference type="Proteomes" id="UP001178288"/>
    </source>
</evidence>
<feature type="transmembrane region" description="Helical" evidence="5">
    <location>
        <begin position="292"/>
        <end position="315"/>
    </location>
</feature>
<dbReference type="GO" id="GO:0016020">
    <property type="term" value="C:membrane"/>
    <property type="evidence" value="ECO:0007669"/>
    <property type="project" value="UniProtKB-SubCell"/>
</dbReference>